<dbReference type="STRING" id="8187.ENSLCAP00010036375"/>
<gene>
    <name evidence="7" type="primary">SLC17A9</name>
</gene>
<evidence type="ECO:0000256" key="4">
    <source>
        <dbReference type="ARBA" id="ARBA00023136"/>
    </source>
</evidence>
<feature type="transmembrane region" description="Helical" evidence="5">
    <location>
        <begin position="194"/>
        <end position="214"/>
    </location>
</feature>
<sequence length="419" mass="46211">WFMTSYLFLPDAHYDPCHNVETVLLCACRPLARKWILMLFMGTCLLYCARMAMPICAVSMAAIFHWSKIDSGLVLGGFFWGYCFTQILGGHASDKVGGERVLLVSAASWALITAGTPLLAQLGSHTLGLMMMARFLMGVLQGVFFPSLASLCSQRVVEGERGFLMSTMNSGAHLGTLVAGGMGSFMLDWYGWESMFYCIGFLSTLWALVVWQYLLKGTISHTRWLSLFKKPPVWAMVFAHMCICSTSNTLLSWLPTYFKESFPHATGWVYNVIPWLAAIPAALCGGYVSDFLIIHVLVKKNIYISCFLSAGYGIAFVRKLMQVSMEKLHQSIGVSVNVQDLTPSCAGALYGDADIRYLLMCCTGVVLVSLSGYLIEVTLSWATVFSLITLVNATGLAVFLIFGDAQRVDLENYSQVIVI</sequence>
<dbReference type="GO" id="GO:0022857">
    <property type="term" value="F:transmembrane transporter activity"/>
    <property type="evidence" value="ECO:0007669"/>
    <property type="project" value="InterPro"/>
</dbReference>
<dbReference type="GeneTree" id="ENSGT00940000158186"/>
<dbReference type="SUPFAM" id="SSF103473">
    <property type="entry name" value="MFS general substrate transporter"/>
    <property type="match status" value="1"/>
</dbReference>
<evidence type="ECO:0000256" key="3">
    <source>
        <dbReference type="ARBA" id="ARBA00022989"/>
    </source>
</evidence>
<reference evidence="7" key="3">
    <citation type="submission" date="2025-09" db="UniProtKB">
        <authorList>
            <consortium name="Ensembl"/>
        </authorList>
    </citation>
    <scope>IDENTIFICATION</scope>
</reference>
<feature type="transmembrane region" description="Helical" evidence="5">
    <location>
        <begin position="357"/>
        <end position="375"/>
    </location>
</feature>
<dbReference type="PROSITE" id="PS00217">
    <property type="entry name" value="SUGAR_TRANSPORT_2"/>
    <property type="match status" value="1"/>
</dbReference>
<evidence type="ECO:0000256" key="1">
    <source>
        <dbReference type="ARBA" id="ARBA00004141"/>
    </source>
</evidence>
<dbReference type="InterPro" id="IPR011701">
    <property type="entry name" value="MFS"/>
</dbReference>
<dbReference type="InterPro" id="IPR005829">
    <property type="entry name" value="Sugar_transporter_CS"/>
</dbReference>
<reference evidence="7" key="2">
    <citation type="submission" date="2025-08" db="UniProtKB">
        <authorList>
            <consortium name="Ensembl"/>
        </authorList>
    </citation>
    <scope>IDENTIFICATION</scope>
</reference>
<organism evidence="7 8">
    <name type="scientific">Lates calcarifer</name>
    <name type="common">Barramundi</name>
    <name type="synonym">Holocentrus calcarifer</name>
    <dbReference type="NCBI Taxonomy" id="8187"/>
    <lineage>
        <taxon>Eukaryota</taxon>
        <taxon>Metazoa</taxon>
        <taxon>Chordata</taxon>
        <taxon>Craniata</taxon>
        <taxon>Vertebrata</taxon>
        <taxon>Euteleostomi</taxon>
        <taxon>Actinopterygii</taxon>
        <taxon>Neopterygii</taxon>
        <taxon>Teleostei</taxon>
        <taxon>Neoteleostei</taxon>
        <taxon>Acanthomorphata</taxon>
        <taxon>Carangaria</taxon>
        <taxon>Carangaria incertae sedis</taxon>
        <taxon>Centropomidae</taxon>
        <taxon>Lates</taxon>
    </lineage>
</organism>
<dbReference type="InterPro" id="IPR050382">
    <property type="entry name" value="MFS_Na/Anion_cotransporter"/>
</dbReference>
<name>A0A4W6EE90_LATCA</name>
<dbReference type="InterPro" id="IPR036259">
    <property type="entry name" value="MFS_trans_sf"/>
</dbReference>
<dbReference type="PANTHER" id="PTHR11662">
    <property type="entry name" value="SOLUTE CARRIER FAMILY 17"/>
    <property type="match status" value="1"/>
</dbReference>
<evidence type="ECO:0000256" key="5">
    <source>
        <dbReference type="SAM" id="Phobius"/>
    </source>
</evidence>
<dbReference type="Ensembl" id="ENSLCAT00010037226.1">
    <property type="protein sequence ID" value="ENSLCAP00010036375.1"/>
    <property type="gene ID" value="ENSLCAG00010017046.1"/>
</dbReference>
<feature type="transmembrane region" description="Helical" evidence="5">
    <location>
        <begin position="132"/>
        <end position="151"/>
    </location>
</feature>
<proteinExistence type="predicted"/>
<dbReference type="GO" id="GO:0016020">
    <property type="term" value="C:membrane"/>
    <property type="evidence" value="ECO:0007669"/>
    <property type="project" value="UniProtKB-SubCell"/>
</dbReference>
<evidence type="ECO:0000313" key="8">
    <source>
        <dbReference type="Proteomes" id="UP000314980"/>
    </source>
</evidence>
<comment type="subcellular location">
    <subcellularLocation>
        <location evidence="1">Membrane</location>
        <topology evidence="1">Multi-pass membrane protein</topology>
    </subcellularLocation>
</comment>
<feature type="transmembrane region" description="Helical" evidence="5">
    <location>
        <begin position="72"/>
        <end position="89"/>
    </location>
</feature>
<dbReference type="Gene3D" id="1.20.1250.20">
    <property type="entry name" value="MFS general substrate transporter like domains"/>
    <property type="match status" value="2"/>
</dbReference>
<keyword evidence="8" id="KW-1185">Reference proteome</keyword>
<dbReference type="PANTHER" id="PTHR11662:SF279">
    <property type="entry name" value="VOLTAGE-GATED PURINE NUCLEOTIDE UNIPORTER SLC17A9"/>
    <property type="match status" value="1"/>
</dbReference>
<feature type="transmembrane region" description="Helical" evidence="5">
    <location>
        <begin position="234"/>
        <end position="255"/>
    </location>
</feature>
<dbReference type="Proteomes" id="UP000314980">
    <property type="component" value="Unassembled WGS sequence"/>
</dbReference>
<dbReference type="Pfam" id="PF07690">
    <property type="entry name" value="MFS_1"/>
    <property type="match status" value="1"/>
</dbReference>
<evidence type="ECO:0000313" key="7">
    <source>
        <dbReference type="Ensembl" id="ENSLCAP00010036375.1"/>
    </source>
</evidence>
<protein>
    <submittedName>
        <fullName evidence="7">Solute carrier family 17 member 9</fullName>
    </submittedName>
</protein>
<feature type="transmembrane region" description="Helical" evidence="5">
    <location>
        <begin position="39"/>
        <end position="66"/>
    </location>
</feature>
<feature type="domain" description="Major facilitator superfamily (MFS) profile" evidence="6">
    <location>
        <begin position="35"/>
        <end position="419"/>
    </location>
</feature>
<feature type="transmembrane region" description="Helical" evidence="5">
    <location>
        <begin position="381"/>
        <end position="402"/>
    </location>
</feature>
<dbReference type="AlphaFoldDB" id="A0A4W6EE90"/>
<dbReference type="GO" id="GO:0015867">
    <property type="term" value="P:ATP transport"/>
    <property type="evidence" value="ECO:0007669"/>
    <property type="project" value="TreeGrafter"/>
</dbReference>
<dbReference type="PROSITE" id="PS50850">
    <property type="entry name" value="MFS"/>
    <property type="match status" value="1"/>
</dbReference>
<dbReference type="InterPro" id="IPR020846">
    <property type="entry name" value="MFS_dom"/>
</dbReference>
<accession>A0A4W6EE90</accession>
<keyword evidence="3 5" id="KW-1133">Transmembrane helix</keyword>
<feature type="transmembrane region" description="Helical" evidence="5">
    <location>
        <begin position="101"/>
        <end position="120"/>
    </location>
</feature>
<evidence type="ECO:0000256" key="2">
    <source>
        <dbReference type="ARBA" id="ARBA00022692"/>
    </source>
</evidence>
<keyword evidence="2 5" id="KW-0812">Transmembrane</keyword>
<dbReference type="FunFam" id="1.20.1250.20:FF:000059">
    <property type="entry name" value="Solute carrier family 17 member 9"/>
    <property type="match status" value="1"/>
</dbReference>
<reference evidence="8" key="1">
    <citation type="submission" date="2015-09" db="EMBL/GenBank/DDBJ databases">
        <authorList>
            <person name="Sai Rama Sridatta P."/>
        </authorList>
    </citation>
    <scope>NUCLEOTIDE SEQUENCE [LARGE SCALE GENOMIC DNA]</scope>
</reference>
<evidence type="ECO:0000259" key="6">
    <source>
        <dbReference type="PROSITE" id="PS50850"/>
    </source>
</evidence>
<dbReference type="InParanoid" id="A0A4W6EE90"/>
<feature type="transmembrane region" description="Helical" evidence="5">
    <location>
        <begin position="275"/>
        <end position="298"/>
    </location>
</feature>
<keyword evidence="4 5" id="KW-0472">Membrane</keyword>